<reference evidence="1 2" key="1">
    <citation type="submission" date="2020-05" db="EMBL/GenBank/DDBJ databases">
        <title>MicrobeNet Type strains.</title>
        <authorList>
            <person name="Nicholson A.C."/>
        </authorList>
    </citation>
    <scope>NUCLEOTIDE SEQUENCE [LARGE SCALE GENOMIC DNA]</scope>
    <source>
        <strain evidence="1 2">JCM 14547</strain>
    </source>
</reference>
<accession>A0A849BJC3</accession>
<dbReference type="InterPro" id="IPR027417">
    <property type="entry name" value="P-loop_NTPase"/>
</dbReference>
<comment type="caution">
    <text evidence="1">The sequence shown here is derived from an EMBL/GenBank/DDBJ whole genome shotgun (WGS) entry which is preliminary data.</text>
</comment>
<protein>
    <recommendedName>
        <fullName evidence="3">Shikimate kinase</fullName>
    </recommendedName>
</protein>
<dbReference type="RefSeq" id="WP_171202556.1">
    <property type="nucleotide sequence ID" value="NZ_BAAANP010000010.1"/>
</dbReference>
<keyword evidence="2" id="KW-1185">Reference proteome</keyword>
<proteinExistence type="predicted"/>
<evidence type="ECO:0008006" key="3">
    <source>
        <dbReference type="Google" id="ProtNLM"/>
    </source>
</evidence>
<evidence type="ECO:0000313" key="1">
    <source>
        <dbReference type="EMBL" id="NNH22721.1"/>
    </source>
</evidence>
<dbReference type="AlphaFoldDB" id="A0A849BJC3"/>
<gene>
    <name evidence="1" type="ORF">HLB09_06365</name>
</gene>
<evidence type="ECO:0000313" key="2">
    <source>
        <dbReference type="Proteomes" id="UP000555552"/>
    </source>
</evidence>
<organism evidence="1 2">
    <name type="scientific">Pseudokineococcus marinus</name>
    <dbReference type="NCBI Taxonomy" id="351215"/>
    <lineage>
        <taxon>Bacteria</taxon>
        <taxon>Bacillati</taxon>
        <taxon>Actinomycetota</taxon>
        <taxon>Actinomycetes</taxon>
        <taxon>Kineosporiales</taxon>
        <taxon>Kineosporiaceae</taxon>
        <taxon>Pseudokineococcus</taxon>
    </lineage>
</organism>
<name>A0A849BJC3_9ACTN</name>
<dbReference type="EMBL" id="JABEMA010000063">
    <property type="protein sequence ID" value="NNH22721.1"/>
    <property type="molecule type" value="Genomic_DNA"/>
</dbReference>
<dbReference type="Proteomes" id="UP000555552">
    <property type="component" value="Unassembled WGS sequence"/>
</dbReference>
<dbReference type="Gene3D" id="3.40.50.300">
    <property type="entry name" value="P-loop containing nucleotide triphosphate hydrolases"/>
    <property type="match status" value="1"/>
</dbReference>
<sequence>MVLWLTGAPGLAEEVADELWAVLPGARVVDPGPLDAVADAGASALAVLEGSPGWRGLLATASAELAAWRSERLVVPRPVLDERLWGVVEAGLLRAGLDGVLVALDADDEEVRTRVSAARVAVGPRLRELERHARARPWLHLRADVVVATSGLSALQVARAVAGRLGMDMGVR</sequence>